<keyword evidence="2 5" id="KW-0436">Ligase</keyword>
<dbReference type="Pfam" id="PF13193">
    <property type="entry name" value="AMP-binding_C"/>
    <property type="match status" value="1"/>
</dbReference>
<dbReference type="PANTHER" id="PTHR43767">
    <property type="entry name" value="LONG-CHAIN-FATTY-ACID--COA LIGASE"/>
    <property type="match status" value="1"/>
</dbReference>
<dbReference type="FunFam" id="3.30.300.30:FF:000008">
    <property type="entry name" value="2,3-dihydroxybenzoate-AMP ligase"/>
    <property type="match status" value="1"/>
</dbReference>
<dbReference type="Proteomes" id="UP001209318">
    <property type="component" value="Unassembled WGS sequence"/>
</dbReference>
<dbReference type="NCBIfam" id="NF002966">
    <property type="entry name" value="PRK03640.1"/>
    <property type="match status" value="1"/>
</dbReference>
<proteinExistence type="inferred from homology"/>
<reference evidence="8" key="1">
    <citation type="submission" date="2022-10" db="EMBL/GenBank/DDBJ databases">
        <title>Description of Fervidibacillus gen. nov. in the family Fervidibacillaceae fam. nov. with two species, Fervidibacillus albus sp. nov., and Fervidibacillus halotolerans sp. nov., isolated from tidal flat sediments.</title>
        <authorList>
            <person name="Kwon K.K."/>
            <person name="Yang S.-H."/>
        </authorList>
    </citation>
    <scope>NUCLEOTIDE SEQUENCE</scope>
    <source>
        <strain evidence="8">JCM 19140</strain>
    </source>
</reference>
<dbReference type="CDD" id="cd05912">
    <property type="entry name" value="OSB_CoA_lg"/>
    <property type="match status" value="1"/>
</dbReference>
<name>A0AAE3ITN9_9BACI</name>
<comment type="caution">
    <text evidence="8">The sequence shown here is derived from an EMBL/GenBank/DDBJ whole genome shotgun (WGS) entry which is preliminary data.</text>
</comment>
<comment type="catalytic activity">
    <reaction evidence="5">
        <text>2-succinylbenzoate + ATP + CoA = 2-succinylbenzoyl-CoA + AMP + diphosphate</text>
        <dbReference type="Rhea" id="RHEA:17009"/>
        <dbReference type="ChEBI" id="CHEBI:18325"/>
        <dbReference type="ChEBI" id="CHEBI:30616"/>
        <dbReference type="ChEBI" id="CHEBI:33019"/>
        <dbReference type="ChEBI" id="CHEBI:57287"/>
        <dbReference type="ChEBI" id="CHEBI:57364"/>
        <dbReference type="ChEBI" id="CHEBI:456215"/>
        <dbReference type="EC" id="6.2.1.26"/>
    </reaction>
</comment>
<keyword evidence="4 5" id="KW-0067">ATP-binding</keyword>
<dbReference type="HAMAP" id="MF_00731">
    <property type="entry name" value="MenE"/>
    <property type="match status" value="1"/>
</dbReference>
<dbReference type="Gene3D" id="3.40.50.12780">
    <property type="entry name" value="N-terminal domain of ligase-like"/>
    <property type="match status" value="1"/>
</dbReference>
<evidence type="ECO:0000256" key="1">
    <source>
        <dbReference type="ARBA" id="ARBA00022428"/>
    </source>
</evidence>
<evidence type="ECO:0000256" key="5">
    <source>
        <dbReference type="HAMAP-Rule" id="MF_00731"/>
    </source>
</evidence>
<evidence type="ECO:0000259" key="7">
    <source>
        <dbReference type="Pfam" id="PF13193"/>
    </source>
</evidence>
<keyword evidence="3 5" id="KW-0547">Nucleotide-binding</keyword>
<evidence type="ECO:0000313" key="8">
    <source>
        <dbReference type="EMBL" id="MCU9614296.1"/>
    </source>
</evidence>
<dbReference type="NCBIfam" id="TIGR01923">
    <property type="entry name" value="menE"/>
    <property type="match status" value="1"/>
</dbReference>
<evidence type="ECO:0000256" key="4">
    <source>
        <dbReference type="ARBA" id="ARBA00022840"/>
    </source>
</evidence>
<dbReference type="InterPro" id="IPR010192">
    <property type="entry name" value="MenE"/>
</dbReference>
<keyword evidence="1 5" id="KW-0474">Menaquinone biosynthesis</keyword>
<dbReference type="Gene3D" id="3.30.300.30">
    <property type="match status" value="1"/>
</dbReference>
<evidence type="ECO:0000256" key="3">
    <source>
        <dbReference type="ARBA" id="ARBA00022741"/>
    </source>
</evidence>
<dbReference type="GO" id="GO:0005524">
    <property type="term" value="F:ATP binding"/>
    <property type="evidence" value="ECO:0007669"/>
    <property type="project" value="UniProtKB-KW"/>
</dbReference>
<feature type="domain" description="AMP-dependent synthetase/ligase" evidence="6">
    <location>
        <begin position="14"/>
        <end position="356"/>
    </location>
</feature>
<dbReference type="EC" id="6.2.1.26" evidence="5"/>
<dbReference type="InterPro" id="IPR050237">
    <property type="entry name" value="ATP-dep_AMP-bd_enzyme"/>
</dbReference>
<dbReference type="InterPro" id="IPR000873">
    <property type="entry name" value="AMP-dep_synth/lig_dom"/>
</dbReference>
<comment type="function">
    <text evidence="5">Converts 2-succinylbenzoate (OSB) to 2-succinylbenzoyl-CoA (OSB-CoA).</text>
</comment>
<dbReference type="PROSITE" id="PS00455">
    <property type="entry name" value="AMP_BINDING"/>
    <property type="match status" value="1"/>
</dbReference>
<comment type="pathway">
    <text evidence="5">Quinol/quinone metabolism; menaquinone biosynthesis.</text>
</comment>
<organism evidence="8 9">
    <name type="scientific">Perspicuibacillus lycopersici</name>
    <dbReference type="NCBI Taxonomy" id="1325689"/>
    <lineage>
        <taxon>Bacteria</taxon>
        <taxon>Bacillati</taxon>
        <taxon>Bacillota</taxon>
        <taxon>Bacilli</taxon>
        <taxon>Bacillales</taxon>
        <taxon>Bacillaceae</taxon>
        <taxon>Perspicuibacillus</taxon>
    </lineage>
</organism>
<feature type="domain" description="AMP-binding enzyme C-terminal" evidence="7">
    <location>
        <begin position="407"/>
        <end position="482"/>
    </location>
</feature>
<accession>A0AAE3ITN9</accession>
<sequence>MSSLEKMPNWLLNRAYLTPNRKALVFKDKELTFKELCDYSLSMARKLTACGIKRGDRTAVLLNNHMDFVLVLYALQLIGCPVVLLNVRLTNRELAFQIDDSEAVHLITQMEFESIAVKLNGQTGIHTIYKEQLIAANEVDFEIVTEFNLQDVCTIMYTSGTTGFPKGVIQSFGNHWWSAIGSALNLGLHDQDAWLAAVPLFHASGFSILVRSMVYGIPVILFEKFDEQQINLALMEGKATIISVVTSMLQNMIRDLGEKTYSPSFRCMLIGGGPVPLSLLQVCKNKNIPVFQTYGMTETASQIVTLTPEDSLAKLGSAGKPLFFCQVRIDKDGVAAMPNEIGEIVVKGPNVTYGYYNREDANKRSFTNDGWFYTGDVGYMDEDGFLFVIDRRSDLIISGGENIYPAEIENIILSHPAIKEAAVIGMDDETWGQVPCAFYVVANNAEISGEQLAQFCQPHLAKYKVPKKWIQINELPKTASNKVMRKSLSKFLS</sequence>
<dbReference type="InterPro" id="IPR045851">
    <property type="entry name" value="AMP-bd_C_sf"/>
</dbReference>
<gene>
    <name evidence="5" type="primary">menE</name>
    <name evidence="8" type="ORF">OEV98_12055</name>
</gene>
<dbReference type="InterPro" id="IPR042099">
    <property type="entry name" value="ANL_N_sf"/>
</dbReference>
<protein>
    <recommendedName>
        <fullName evidence="5">2-succinylbenzoate--CoA ligase</fullName>
        <ecNumber evidence="5">6.2.1.26</ecNumber>
    </recommendedName>
    <alternativeName>
        <fullName evidence="5">o-succinylbenzoyl-CoA synthetase</fullName>
        <shortName evidence="5">OSB-CoA synthetase</shortName>
    </alternativeName>
</protein>
<evidence type="ECO:0000313" key="9">
    <source>
        <dbReference type="Proteomes" id="UP001209318"/>
    </source>
</evidence>
<dbReference type="GO" id="GO:0008756">
    <property type="term" value="F:o-succinylbenzoate-CoA ligase activity"/>
    <property type="evidence" value="ECO:0007669"/>
    <property type="project" value="UniProtKB-UniRule"/>
</dbReference>
<dbReference type="GO" id="GO:0009234">
    <property type="term" value="P:menaquinone biosynthetic process"/>
    <property type="evidence" value="ECO:0007669"/>
    <property type="project" value="UniProtKB-UniRule"/>
</dbReference>
<dbReference type="Pfam" id="PF00501">
    <property type="entry name" value="AMP-binding"/>
    <property type="match status" value="1"/>
</dbReference>
<dbReference type="PANTHER" id="PTHR43767:SF1">
    <property type="entry name" value="NONRIBOSOMAL PEPTIDE SYNTHASE PES1 (EUROFUNG)-RELATED"/>
    <property type="match status" value="1"/>
</dbReference>
<evidence type="ECO:0000256" key="2">
    <source>
        <dbReference type="ARBA" id="ARBA00022598"/>
    </source>
</evidence>
<evidence type="ECO:0000259" key="6">
    <source>
        <dbReference type="Pfam" id="PF00501"/>
    </source>
</evidence>
<dbReference type="SUPFAM" id="SSF56801">
    <property type="entry name" value="Acetyl-CoA synthetase-like"/>
    <property type="match status" value="1"/>
</dbReference>
<dbReference type="InterPro" id="IPR025110">
    <property type="entry name" value="AMP-bd_C"/>
</dbReference>
<comment type="similarity">
    <text evidence="5">Belongs to the ATP-dependent AMP-binding enzyme family. MenE subfamily.</text>
</comment>
<dbReference type="EMBL" id="JAOUSF010000003">
    <property type="protein sequence ID" value="MCU9614296.1"/>
    <property type="molecule type" value="Genomic_DNA"/>
</dbReference>
<comment type="pathway">
    <text evidence="5">Quinol/quinone metabolism; 1,4-dihydroxy-2-naphthoate biosynthesis; 1,4-dihydroxy-2-naphthoate from chorismate: step 5/7.</text>
</comment>
<dbReference type="InterPro" id="IPR020845">
    <property type="entry name" value="AMP-binding_CS"/>
</dbReference>
<dbReference type="RefSeq" id="WP_263073538.1">
    <property type="nucleotide sequence ID" value="NZ_JAOUSF010000003.1"/>
</dbReference>
<dbReference type="AlphaFoldDB" id="A0AAE3ITN9"/>
<keyword evidence="9" id="KW-1185">Reference proteome</keyword>